<dbReference type="AlphaFoldDB" id="A0A316X603"/>
<evidence type="ECO:0000313" key="3">
    <source>
        <dbReference type="Proteomes" id="UP000236594"/>
    </source>
</evidence>
<dbReference type="EMBL" id="PPED02000003">
    <property type="protein sequence ID" value="PWN69097.1"/>
    <property type="molecule type" value="Genomic_DNA"/>
</dbReference>
<proteinExistence type="predicted"/>
<reference evidence="2 3" key="1">
    <citation type="submission" date="2018-04" db="EMBL/GenBank/DDBJ databases">
        <title>Draft Genome Sequence of Phosphate-Solubilizing Chryseobacterium sp. ISE14 that is a Biocontrol and Plant Growth-Promoting Rhizobacterium Isolated from Cucumber.</title>
        <authorList>
            <person name="Jeong J.-J."/>
            <person name="Sang M.K."/>
            <person name="Choi I.-G."/>
            <person name="Kim K.D."/>
        </authorList>
    </citation>
    <scope>NUCLEOTIDE SEQUENCE [LARGE SCALE GENOMIC DNA]</scope>
    <source>
        <strain evidence="2 3">ISE14</strain>
    </source>
</reference>
<dbReference type="Proteomes" id="UP000236594">
    <property type="component" value="Unassembled WGS sequence"/>
</dbReference>
<gene>
    <name evidence="2" type="ORF">C1631_013605</name>
</gene>
<comment type="caution">
    <text evidence="2">The sequence shown here is derived from an EMBL/GenBank/DDBJ whole genome shotgun (WGS) entry which is preliminary data.</text>
</comment>
<name>A0A316X603_9FLAO</name>
<protein>
    <submittedName>
        <fullName evidence="2">Uncharacterized protein</fullName>
    </submittedName>
</protein>
<organism evidence="2 3">
    <name type="scientific">Chryseobacterium phosphatilyticum</name>
    <dbReference type="NCBI Taxonomy" id="475075"/>
    <lineage>
        <taxon>Bacteria</taxon>
        <taxon>Pseudomonadati</taxon>
        <taxon>Bacteroidota</taxon>
        <taxon>Flavobacteriia</taxon>
        <taxon>Flavobacteriales</taxon>
        <taxon>Weeksellaceae</taxon>
        <taxon>Chryseobacterium group</taxon>
        <taxon>Chryseobacterium</taxon>
    </lineage>
</organism>
<keyword evidence="3" id="KW-1185">Reference proteome</keyword>
<evidence type="ECO:0000256" key="1">
    <source>
        <dbReference type="SAM" id="SignalP"/>
    </source>
</evidence>
<keyword evidence="1" id="KW-0732">Signal</keyword>
<feature type="signal peptide" evidence="1">
    <location>
        <begin position="1"/>
        <end position="19"/>
    </location>
</feature>
<accession>A0A316X603</accession>
<sequence length="237" mass="28356">MTRASFFILFFFSCLYIQAQSDSCEIQYQKDKTLYEKQLAQVKETDFSDLLKMIYKDEEYKSFIQPDKNIILNILLLGRQKSTSENKNRNGCRKFEKKGYYDLYEKVWTKDNFLYFAEQNKDKIIIPAVNSVIIYNTSELKERIKWDTNTGKEIDENGNIQYFYYNTGLKLKQSLTTDNKYEHFSILGIAVLPVAYKSKENCYMIQLQFNDIKSDFKYSTPKVYQYKNKSWEFLESY</sequence>
<evidence type="ECO:0000313" key="2">
    <source>
        <dbReference type="EMBL" id="PWN69097.1"/>
    </source>
</evidence>
<feature type="chain" id="PRO_5016426285" evidence="1">
    <location>
        <begin position="20"/>
        <end position="237"/>
    </location>
</feature>